<accession>A0ABS2KKB8</accession>
<name>A0ABS2KKB8_9GAMM</name>
<protein>
    <submittedName>
        <fullName evidence="1">Uncharacterized protein</fullName>
    </submittedName>
</protein>
<proteinExistence type="predicted"/>
<evidence type="ECO:0000313" key="2">
    <source>
        <dbReference type="Proteomes" id="UP001430193"/>
    </source>
</evidence>
<reference evidence="1" key="1">
    <citation type="submission" date="2020-10" db="EMBL/GenBank/DDBJ databases">
        <title>Phylogeny of dyella-like bacteria.</title>
        <authorList>
            <person name="Fu J."/>
        </authorList>
    </citation>
    <scope>NUCLEOTIDE SEQUENCE</scope>
    <source>
        <strain evidence="1">DHON07</strain>
    </source>
</reference>
<keyword evidence="2" id="KW-1185">Reference proteome</keyword>
<organism evidence="1 2">
    <name type="scientific">Dyella mobilis</name>
    <dbReference type="NCBI Taxonomy" id="1849582"/>
    <lineage>
        <taxon>Bacteria</taxon>
        <taxon>Pseudomonadati</taxon>
        <taxon>Pseudomonadota</taxon>
        <taxon>Gammaproteobacteria</taxon>
        <taxon>Lysobacterales</taxon>
        <taxon>Rhodanobacteraceae</taxon>
        <taxon>Dyella</taxon>
    </lineage>
</organism>
<dbReference type="EMBL" id="JADIKF010000040">
    <property type="protein sequence ID" value="MBM7131581.1"/>
    <property type="molecule type" value="Genomic_DNA"/>
</dbReference>
<evidence type="ECO:0000313" key="1">
    <source>
        <dbReference type="EMBL" id="MBM7131581.1"/>
    </source>
</evidence>
<dbReference type="RefSeq" id="WP_204633140.1">
    <property type="nucleotide sequence ID" value="NZ_BSOC01000001.1"/>
</dbReference>
<sequence length="76" mass="8366">MSANLPVGAEVTTQDGERQSIHVVVARRMHAESPSGVQYRLMPAVHPEWIDSAKVRKAKGFGNAVDRHSDPFEIAE</sequence>
<gene>
    <name evidence="1" type="ORF">ISS99_18825</name>
</gene>
<dbReference type="Proteomes" id="UP001430193">
    <property type="component" value="Unassembled WGS sequence"/>
</dbReference>
<comment type="caution">
    <text evidence="1">The sequence shown here is derived from an EMBL/GenBank/DDBJ whole genome shotgun (WGS) entry which is preliminary data.</text>
</comment>